<protein>
    <submittedName>
        <fullName evidence="2">Uncharacterized protein</fullName>
    </submittedName>
</protein>
<keyword evidence="1" id="KW-1133">Transmembrane helix</keyword>
<dbReference type="SUPFAM" id="SSF51735">
    <property type="entry name" value="NAD(P)-binding Rossmann-fold domains"/>
    <property type="match status" value="1"/>
</dbReference>
<dbReference type="EMBL" id="RSCD01000006">
    <property type="protein sequence ID" value="RSH92240.1"/>
    <property type="molecule type" value="Genomic_DNA"/>
</dbReference>
<feature type="transmembrane region" description="Helical" evidence="1">
    <location>
        <begin position="104"/>
        <end position="132"/>
    </location>
</feature>
<evidence type="ECO:0000313" key="3">
    <source>
        <dbReference type="Proteomes" id="UP000279259"/>
    </source>
</evidence>
<reference evidence="2 3" key="1">
    <citation type="submission" date="2018-11" db="EMBL/GenBank/DDBJ databases">
        <title>Genome sequence of Saitozyma podzolica DSM 27192.</title>
        <authorList>
            <person name="Aliyu H."/>
            <person name="Gorte O."/>
            <person name="Ochsenreither K."/>
        </authorList>
    </citation>
    <scope>NUCLEOTIDE SEQUENCE [LARGE SCALE GENOMIC DNA]</scope>
    <source>
        <strain evidence="2 3">DSM 27192</strain>
    </source>
</reference>
<gene>
    <name evidence="2" type="ORF">EHS25_008655</name>
</gene>
<keyword evidence="1" id="KW-0812">Transmembrane</keyword>
<feature type="transmembrane region" description="Helical" evidence="1">
    <location>
        <begin position="62"/>
        <end position="84"/>
    </location>
</feature>
<dbReference type="STRING" id="1890683.A0A427YMG2"/>
<accession>A0A427YMG2</accession>
<organism evidence="2 3">
    <name type="scientific">Saitozyma podzolica</name>
    <dbReference type="NCBI Taxonomy" id="1890683"/>
    <lineage>
        <taxon>Eukaryota</taxon>
        <taxon>Fungi</taxon>
        <taxon>Dikarya</taxon>
        <taxon>Basidiomycota</taxon>
        <taxon>Agaricomycotina</taxon>
        <taxon>Tremellomycetes</taxon>
        <taxon>Tremellales</taxon>
        <taxon>Trimorphomycetaceae</taxon>
        <taxon>Saitozyma</taxon>
    </lineage>
</organism>
<dbReference type="Proteomes" id="UP000279259">
    <property type="component" value="Unassembled WGS sequence"/>
</dbReference>
<name>A0A427YMG2_9TREE</name>
<dbReference type="OrthoDB" id="10000533at2759"/>
<proteinExistence type="predicted"/>
<keyword evidence="3" id="KW-1185">Reference proteome</keyword>
<evidence type="ECO:0000313" key="2">
    <source>
        <dbReference type="EMBL" id="RSH92240.1"/>
    </source>
</evidence>
<keyword evidence="1" id="KW-0472">Membrane</keyword>
<sequence length="228" mass="25517">MYGRSQSFVASYILDLAFAASKTQHKTFETVGDEDTRWLTAHQDDVAELYVRVGERLDSSRSFLFVSFVSFVSLVSLLPIASLLSSLSFVSFLSFLPFLPILSFLSFLFLLSFLSFLSLLFLLFFISILFFLTSLRPGPACAGQVFLAANPQTERLRDILDAVTRVSGCKGYKLVKAEEPYDKAWVSTLNARPSLGAALAGWYPKKMSLVDGMDVYWSSYLASKEQKK</sequence>
<comment type="caution">
    <text evidence="2">The sequence shown here is derived from an EMBL/GenBank/DDBJ whole genome shotgun (WGS) entry which is preliminary data.</text>
</comment>
<dbReference type="InterPro" id="IPR036291">
    <property type="entry name" value="NAD(P)-bd_dom_sf"/>
</dbReference>
<evidence type="ECO:0000256" key="1">
    <source>
        <dbReference type="SAM" id="Phobius"/>
    </source>
</evidence>
<dbReference type="AlphaFoldDB" id="A0A427YMG2"/>